<dbReference type="Proteomes" id="UP000198824">
    <property type="component" value="Unassembled WGS sequence"/>
</dbReference>
<dbReference type="STRING" id="1166337.SAMN05192580_2283"/>
<organism evidence="2 3">
    <name type="scientific">Sphingomonas jatrophae</name>
    <dbReference type="NCBI Taxonomy" id="1166337"/>
    <lineage>
        <taxon>Bacteria</taxon>
        <taxon>Pseudomonadati</taxon>
        <taxon>Pseudomonadota</taxon>
        <taxon>Alphaproteobacteria</taxon>
        <taxon>Sphingomonadales</taxon>
        <taxon>Sphingomonadaceae</taxon>
        <taxon>Sphingomonas</taxon>
    </lineage>
</organism>
<evidence type="ECO:0000313" key="2">
    <source>
        <dbReference type="EMBL" id="SFR98406.1"/>
    </source>
</evidence>
<keyword evidence="3" id="KW-1185">Reference proteome</keyword>
<name>A0A1I6L4P0_9SPHN</name>
<sequence length="45" mass="5031">MDLTEAVMIFAGVVTVICVSGFAWLEVQLRRPTKRGYWGSQLADD</sequence>
<keyword evidence="1" id="KW-1133">Transmembrane helix</keyword>
<proteinExistence type="predicted"/>
<protein>
    <submittedName>
        <fullName evidence="2">Uncharacterized protein</fullName>
    </submittedName>
</protein>
<keyword evidence="1" id="KW-0812">Transmembrane</keyword>
<dbReference type="RefSeq" id="WP_165611285.1">
    <property type="nucleotide sequence ID" value="NZ_FOZG01000002.1"/>
</dbReference>
<feature type="transmembrane region" description="Helical" evidence="1">
    <location>
        <begin position="6"/>
        <end position="25"/>
    </location>
</feature>
<evidence type="ECO:0000313" key="3">
    <source>
        <dbReference type="Proteomes" id="UP000198824"/>
    </source>
</evidence>
<reference evidence="2 3" key="1">
    <citation type="submission" date="2016-10" db="EMBL/GenBank/DDBJ databases">
        <authorList>
            <person name="de Groot N.N."/>
        </authorList>
    </citation>
    <scope>NUCLEOTIDE SEQUENCE [LARGE SCALE GENOMIC DNA]</scope>
    <source>
        <strain evidence="2 3">S5-249</strain>
    </source>
</reference>
<accession>A0A1I6L4P0</accession>
<keyword evidence="1" id="KW-0472">Membrane</keyword>
<gene>
    <name evidence="2" type="ORF">SAMN05192580_2283</name>
</gene>
<evidence type="ECO:0000256" key="1">
    <source>
        <dbReference type="SAM" id="Phobius"/>
    </source>
</evidence>
<dbReference type="AlphaFoldDB" id="A0A1I6L4P0"/>
<dbReference type="EMBL" id="FOZG01000002">
    <property type="protein sequence ID" value="SFR98406.1"/>
    <property type="molecule type" value="Genomic_DNA"/>
</dbReference>